<feature type="transmembrane region" description="Helical" evidence="4">
    <location>
        <begin position="225"/>
        <end position="244"/>
    </location>
</feature>
<keyword evidence="2" id="KW-0813">Transport</keyword>
<dbReference type="Pfam" id="PF07690">
    <property type="entry name" value="MFS_1"/>
    <property type="match status" value="1"/>
</dbReference>
<feature type="transmembrane region" description="Helical" evidence="4">
    <location>
        <begin position="187"/>
        <end position="205"/>
    </location>
</feature>
<dbReference type="OrthoDB" id="200998at2157"/>
<keyword evidence="3" id="KW-1003">Cell membrane</keyword>
<dbReference type="InterPro" id="IPR011701">
    <property type="entry name" value="MFS"/>
</dbReference>
<dbReference type="GO" id="GO:0005886">
    <property type="term" value="C:plasma membrane"/>
    <property type="evidence" value="ECO:0007669"/>
    <property type="project" value="UniProtKB-SubCell"/>
</dbReference>
<feature type="transmembrane region" description="Helical" evidence="4">
    <location>
        <begin position="306"/>
        <end position="325"/>
    </location>
</feature>
<dbReference type="PANTHER" id="PTHR43271:SF2">
    <property type="entry name" value="BLL2771 PROTEIN"/>
    <property type="match status" value="1"/>
</dbReference>
<proteinExistence type="predicted"/>
<comment type="subcellular location">
    <subcellularLocation>
        <location evidence="1">Cell membrane</location>
        <topology evidence="1">Multi-pass membrane protein</topology>
    </subcellularLocation>
</comment>
<dbReference type="EMBL" id="CP049074">
    <property type="protein sequence ID" value="QKR00404.1"/>
    <property type="molecule type" value="Genomic_DNA"/>
</dbReference>
<dbReference type="RefSeq" id="WP_174631362.1">
    <property type="nucleotide sequence ID" value="NZ_CP049074.1"/>
</dbReference>
<keyword evidence="4" id="KW-0812">Transmembrane</keyword>
<feature type="transmembrane region" description="Helical" evidence="4">
    <location>
        <begin position="251"/>
        <end position="269"/>
    </location>
</feature>
<keyword evidence="7" id="KW-1185">Reference proteome</keyword>
<evidence type="ECO:0000256" key="3">
    <source>
        <dbReference type="ARBA" id="ARBA00022475"/>
    </source>
</evidence>
<dbReference type="PROSITE" id="PS50850">
    <property type="entry name" value="MFS"/>
    <property type="match status" value="1"/>
</dbReference>
<dbReference type="InterPro" id="IPR036259">
    <property type="entry name" value="MFS_trans_sf"/>
</dbReference>
<feature type="transmembrane region" description="Helical" evidence="4">
    <location>
        <begin position="68"/>
        <end position="87"/>
    </location>
</feature>
<protein>
    <submittedName>
        <fullName evidence="6">MFS transporter</fullName>
    </submittedName>
</protein>
<accession>A0A6N0NU43</accession>
<gene>
    <name evidence="6" type="ORF">GWK48_08485</name>
</gene>
<dbReference type="InterPro" id="IPR020846">
    <property type="entry name" value="MFS_dom"/>
</dbReference>
<feature type="transmembrane region" description="Helical" evidence="4">
    <location>
        <begin position="151"/>
        <end position="171"/>
    </location>
</feature>
<evidence type="ECO:0000256" key="2">
    <source>
        <dbReference type="ARBA" id="ARBA00022448"/>
    </source>
</evidence>
<feature type="transmembrane region" description="Helical" evidence="4">
    <location>
        <begin position="93"/>
        <end position="117"/>
    </location>
</feature>
<name>A0A6N0NU43_9CREN</name>
<keyword evidence="4" id="KW-1133">Transmembrane helix</keyword>
<dbReference type="GeneID" id="55641976"/>
<dbReference type="GO" id="GO:0022857">
    <property type="term" value="F:transmembrane transporter activity"/>
    <property type="evidence" value="ECO:0007669"/>
    <property type="project" value="InterPro"/>
</dbReference>
<feature type="transmembrane region" description="Helical" evidence="4">
    <location>
        <begin position="38"/>
        <end position="56"/>
    </location>
</feature>
<dbReference type="PANTHER" id="PTHR43271">
    <property type="entry name" value="BLL2771 PROTEIN"/>
    <property type="match status" value="1"/>
</dbReference>
<feature type="transmembrane region" description="Helical" evidence="4">
    <location>
        <begin position="331"/>
        <end position="351"/>
    </location>
</feature>
<feature type="transmembrane region" description="Helical" evidence="4">
    <location>
        <begin position="124"/>
        <end position="145"/>
    </location>
</feature>
<dbReference type="Proteomes" id="UP000509301">
    <property type="component" value="Chromosome"/>
</dbReference>
<evidence type="ECO:0000313" key="7">
    <source>
        <dbReference type="Proteomes" id="UP000509301"/>
    </source>
</evidence>
<evidence type="ECO:0000256" key="1">
    <source>
        <dbReference type="ARBA" id="ARBA00004651"/>
    </source>
</evidence>
<dbReference type="AlphaFoldDB" id="A0A6N0NU43"/>
<sequence length="355" mass="38435">MKGATILFARAVYAINWFYLAPEIPNLISEYHQSYKLAGIIPLSFFLGSGLMQLPASYIGTKIGQRNSIVLGLLLMSLSSFLVAFSSSLTEVLVYYFLGGVGASFFFSSGGSILSVLNKERVGLYLGVYNALFSVGGFIGLNWVLVFRELGFSNGVALVGALDFLSALLNLRLPNYTPSWKAVKDKGVVLLGVATVGVWGIYYAVGELFPSFMFFFYHVRSVTASEVTSSLLIFSAIGGAMGWLGDKFGGMKVLLSSSIVTSLSLLFLYTPFYELGLAILGISNELAISVLYSITALRVGLKNSSVTLAMVNSINISLGTWLEFVAGFLGYYSWATLVVLSLLPLLLLLNLRTRT</sequence>
<feature type="transmembrane region" description="Helical" evidence="4">
    <location>
        <begin position="275"/>
        <end position="294"/>
    </location>
</feature>
<dbReference type="Gene3D" id="1.20.1250.20">
    <property type="entry name" value="MFS general substrate transporter like domains"/>
    <property type="match status" value="1"/>
</dbReference>
<keyword evidence="4" id="KW-0472">Membrane</keyword>
<evidence type="ECO:0000313" key="6">
    <source>
        <dbReference type="EMBL" id="QKR00404.1"/>
    </source>
</evidence>
<dbReference type="KEGG" id="mten:GWK48_08485"/>
<reference evidence="6 7" key="1">
    <citation type="submission" date="2020-02" db="EMBL/GenBank/DDBJ databases">
        <title>Comparative genome analysis reveals the metabolism and evolution of the thermophilic archaeal genus Metallosphaera.</title>
        <authorList>
            <person name="Jiang C."/>
        </authorList>
    </citation>
    <scope>NUCLEOTIDE SEQUENCE [LARGE SCALE GENOMIC DNA]</scope>
    <source>
        <strain evidence="6 7">Ric-A</strain>
    </source>
</reference>
<evidence type="ECO:0000256" key="4">
    <source>
        <dbReference type="SAM" id="Phobius"/>
    </source>
</evidence>
<dbReference type="SUPFAM" id="SSF103473">
    <property type="entry name" value="MFS general substrate transporter"/>
    <property type="match status" value="1"/>
</dbReference>
<organism evidence="6 7">
    <name type="scientific">Metallosphaera tengchongensis</name>
    <dbReference type="NCBI Taxonomy" id="1532350"/>
    <lineage>
        <taxon>Archaea</taxon>
        <taxon>Thermoproteota</taxon>
        <taxon>Thermoprotei</taxon>
        <taxon>Sulfolobales</taxon>
        <taxon>Sulfolobaceae</taxon>
        <taxon>Metallosphaera</taxon>
    </lineage>
</organism>
<evidence type="ECO:0000259" key="5">
    <source>
        <dbReference type="PROSITE" id="PS50850"/>
    </source>
</evidence>
<feature type="domain" description="Major facilitator superfamily (MFS) profile" evidence="5">
    <location>
        <begin position="1"/>
        <end position="355"/>
    </location>
</feature>